<proteinExistence type="predicted"/>
<dbReference type="AlphaFoldDB" id="A0AAV4Y0H1"/>
<name>A0AAV4Y0H1_CAEEX</name>
<accession>A0AAV4Y0H1</accession>
<keyword evidence="2" id="KW-1185">Reference proteome</keyword>
<dbReference type="EMBL" id="BPLR01018600">
    <property type="protein sequence ID" value="GIZ00916.1"/>
    <property type="molecule type" value="Genomic_DNA"/>
</dbReference>
<reference evidence="1 2" key="1">
    <citation type="submission" date="2021-06" db="EMBL/GenBank/DDBJ databases">
        <title>Caerostris extrusa draft genome.</title>
        <authorList>
            <person name="Kono N."/>
            <person name="Arakawa K."/>
        </authorList>
    </citation>
    <scope>NUCLEOTIDE SEQUENCE [LARGE SCALE GENOMIC DNA]</scope>
</reference>
<gene>
    <name evidence="1" type="ORF">CEXT_139321</name>
</gene>
<organism evidence="1 2">
    <name type="scientific">Caerostris extrusa</name>
    <name type="common">Bark spider</name>
    <name type="synonym">Caerostris bankana</name>
    <dbReference type="NCBI Taxonomy" id="172846"/>
    <lineage>
        <taxon>Eukaryota</taxon>
        <taxon>Metazoa</taxon>
        <taxon>Ecdysozoa</taxon>
        <taxon>Arthropoda</taxon>
        <taxon>Chelicerata</taxon>
        <taxon>Arachnida</taxon>
        <taxon>Araneae</taxon>
        <taxon>Araneomorphae</taxon>
        <taxon>Entelegynae</taxon>
        <taxon>Araneoidea</taxon>
        <taxon>Araneidae</taxon>
        <taxon>Caerostris</taxon>
    </lineage>
</organism>
<sequence length="111" mass="12167">MDSHGQGHGQGAMLVVKAVDIAVEPLMREELDTFCRAHGLSVSSGGDLLQGKAACLPFSKDFRLDRLHLEQLIVSGRHLLSGFMKCQGQRWNKVEIGLKFSSDIGNNQKGF</sequence>
<evidence type="ECO:0000313" key="1">
    <source>
        <dbReference type="EMBL" id="GIZ00916.1"/>
    </source>
</evidence>
<dbReference type="Proteomes" id="UP001054945">
    <property type="component" value="Unassembled WGS sequence"/>
</dbReference>
<protein>
    <submittedName>
        <fullName evidence="1">Uncharacterized protein</fullName>
    </submittedName>
</protein>
<comment type="caution">
    <text evidence="1">The sequence shown here is derived from an EMBL/GenBank/DDBJ whole genome shotgun (WGS) entry which is preliminary data.</text>
</comment>
<evidence type="ECO:0000313" key="2">
    <source>
        <dbReference type="Proteomes" id="UP001054945"/>
    </source>
</evidence>